<dbReference type="EMBL" id="LAZR01005603">
    <property type="protein sequence ID" value="KKM98570.1"/>
    <property type="molecule type" value="Genomic_DNA"/>
</dbReference>
<dbReference type="Pfam" id="PF25917">
    <property type="entry name" value="BSH_RND"/>
    <property type="match status" value="1"/>
</dbReference>
<dbReference type="Pfam" id="PF25967">
    <property type="entry name" value="RND-MFP_C"/>
    <property type="match status" value="1"/>
</dbReference>
<dbReference type="Gene3D" id="2.40.50.100">
    <property type="match status" value="1"/>
</dbReference>
<dbReference type="InterPro" id="IPR058627">
    <property type="entry name" value="MdtA-like_C"/>
</dbReference>
<dbReference type="PANTHER" id="PTHR30469">
    <property type="entry name" value="MULTIDRUG RESISTANCE PROTEIN MDTA"/>
    <property type="match status" value="1"/>
</dbReference>
<accession>A0A0F9PC54</accession>
<evidence type="ECO:0000259" key="4">
    <source>
        <dbReference type="Pfam" id="PF25917"/>
    </source>
</evidence>
<dbReference type="InterPro" id="IPR058625">
    <property type="entry name" value="MdtA-like_BSH"/>
</dbReference>
<comment type="subcellular location">
    <subcellularLocation>
        <location evidence="1">Cell envelope</location>
    </subcellularLocation>
</comment>
<dbReference type="GO" id="GO:1990281">
    <property type="term" value="C:efflux pump complex"/>
    <property type="evidence" value="ECO:0007669"/>
    <property type="project" value="TreeGrafter"/>
</dbReference>
<dbReference type="InterPro" id="IPR006143">
    <property type="entry name" value="RND_pump_MFP"/>
</dbReference>
<dbReference type="Gene3D" id="1.10.287.470">
    <property type="entry name" value="Helix hairpin bin"/>
    <property type="match status" value="1"/>
</dbReference>
<evidence type="ECO:0000259" key="5">
    <source>
        <dbReference type="Pfam" id="PF25967"/>
    </source>
</evidence>
<organism evidence="6">
    <name type="scientific">marine sediment metagenome</name>
    <dbReference type="NCBI Taxonomy" id="412755"/>
    <lineage>
        <taxon>unclassified sequences</taxon>
        <taxon>metagenomes</taxon>
        <taxon>ecological metagenomes</taxon>
    </lineage>
</organism>
<gene>
    <name evidence="6" type="ORF">LCGC14_1156580</name>
</gene>
<dbReference type="NCBIfam" id="TIGR01730">
    <property type="entry name" value="RND_mfp"/>
    <property type="match status" value="1"/>
</dbReference>
<evidence type="ECO:0000256" key="3">
    <source>
        <dbReference type="SAM" id="Phobius"/>
    </source>
</evidence>
<name>A0A0F9PC54_9ZZZZ</name>
<dbReference type="AlphaFoldDB" id="A0A0F9PC54"/>
<proteinExistence type="predicted"/>
<protein>
    <recommendedName>
        <fullName evidence="7">RND efflux pump membrane fusion protein barrel-sandwich domain-containing protein</fullName>
    </recommendedName>
</protein>
<feature type="domain" description="Multidrug resistance protein MdtA-like barrel-sandwich hybrid" evidence="4">
    <location>
        <begin position="69"/>
        <end position="222"/>
    </location>
</feature>
<dbReference type="GO" id="GO:0015562">
    <property type="term" value="F:efflux transmembrane transporter activity"/>
    <property type="evidence" value="ECO:0007669"/>
    <property type="project" value="TreeGrafter"/>
</dbReference>
<comment type="caution">
    <text evidence="6">The sequence shown here is derived from an EMBL/GenBank/DDBJ whole genome shotgun (WGS) entry which is preliminary data.</text>
</comment>
<evidence type="ECO:0000313" key="6">
    <source>
        <dbReference type="EMBL" id="KKM98570.1"/>
    </source>
</evidence>
<keyword evidence="3" id="KW-0472">Membrane</keyword>
<dbReference type="SUPFAM" id="SSF111369">
    <property type="entry name" value="HlyD-like secretion proteins"/>
    <property type="match status" value="1"/>
</dbReference>
<keyword evidence="3" id="KW-0812">Transmembrane</keyword>
<dbReference type="PANTHER" id="PTHR30469:SF12">
    <property type="entry name" value="MULTIDRUG RESISTANCE PROTEIN MDTA"/>
    <property type="match status" value="1"/>
</dbReference>
<dbReference type="Gene3D" id="2.40.420.20">
    <property type="match status" value="1"/>
</dbReference>
<dbReference type="Gene3D" id="2.40.30.170">
    <property type="match status" value="1"/>
</dbReference>
<sequence length="411" mass="44879">MSNKKIVAICIGILVIGMAITAVIFLTEPEAQSEGATVETAMLVDVVSVERGTFEPVIVATGTVRPVEDVTLSPLVSGQIIRRDPAFSPGGFVKKNQVLLQIDPADYRNNLEMRKSEYMQSQTTLDTEMGRQQIAEQDLQLITDDSLFGGDPLSEEERQLVLRKPQLNAVKATIGGARASMEQAQLNLNRTTIRAPFDAHILSQNVTEGAQVAQGDALGRIVGTKYYWITATLPVSKLQYLSFPDGVSDKGSNVKITNSTAWGTDSFREGFLDGQIGALEDETRLARVLVKVADPLANTAASEGKPKLMIGTFVEVNIQADTVSDVVRLNRDYIRSNKTVWVMKDGKLEIREVDIVLNDDVYAYIRKGLEDGEQIVVTDLSTVSNGVALRTAKMDTKKTATAKVREGTNEN</sequence>
<feature type="domain" description="Multidrug resistance protein MdtA-like C-terminal permuted SH3" evidence="5">
    <location>
        <begin position="335"/>
        <end position="380"/>
    </location>
</feature>
<evidence type="ECO:0008006" key="7">
    <source>
        <dbReference type="Google" id="ProtNLM"/>
    </source>
</evidence>
<feature type="transmembrane region" description="Helical" evidence="3">
    <location>
        <begin position="7"/>
        <end position="26"/>
    </location>
</feature>
<reference evidence="6" key="1">
    <citation type="journal article" date="2015" name="Nature">
        <title>Complex archaea that bridge the gap between prokaryotes and eukaryotes.</title>
        <authorList>
            <person name="Spang A."/>
            <person name="Saw J.H."/>
            <person name="Jorgensen S.L."/>
            <person name="Zaremba-Niedzwiedzka K."/>
            <person name="Martijn J."/>
            <person name="Lind A.E."/>
            <person name="van Eijk R."/>
            <person name="Schleper C."/>
            <person name="Guy L."/>
            <person name="Ettema T.J."/>
        </authorList>
    </citation>
    <scope>NUCLEOTIDE SEQUENCE</scope>
</reference>
<keyword evidence="3" id="KW-1133">Transmembrane helix</keyword>
<evidence type="ECO:0000256" key="2">
    <source>
        <dbReference type="ARBA" id="ARBA00022448"/>
    </source>
</evidence>
<evidence type="ECO:0000256" key="1">
    <source>
        <dbReference type="ARBA" id="ARBA00004196"/>
    </source>
</evidence>
<keyword evidence="2" id="KW-0813">Transport</keyword>